<dbReference type="Gene3D" id="3.40.50.360">
    <property type="match status" value="1"/>
</dbReference>
<feature type="domain" description="NADPH-dependent FMN reductase-like" evidence="1">
    <location>
        <begin position="79"/>
        <end position="159"/>
    </location>
</feature>
<proteinExistence type="predicted"/>
<evidence type="ECO:0000313" key="3">
    <source>
        <dbReference type="Proteomes" id="UP000639606"/>
    </source>
</evidence>
<organism evidence="2 3">
    <name type="scientific">Saccharothrix coeruleofusca</name>
    <dbReference type="NCBI Taxonomy" id="33919"/>
    <lineage>
        <taxon>Bacteria</taxon>
        <taxon>Bacillati</taxon>
        <taxon>Actinomycetota</taxon>
        <taxon>Actinomycetes</taxon>
        <taxon>Pseudonocardiales</taxon>
        <taxon>Pseudonocardiaceae</taxon>
        <taxon>Saccharothrix</taxon>
    </lineage>
</organism>
<comment type="caution">
    <text evidence="2">The sequence shown here is derived from an EMBL/GenBank/DDBJ whole genome shotgun (WGS) entry which is preliminary data.</text>
</comment>
<reference evidence="2" key="1">
    <citation type="journal article" date="2014" name="Int. J. Syst. Evol. Microbiol.">
        <title>Complete genome sequence of Corynebacterium casei LMG S-19264T (=DSM 44701T), isolated from a smear-ripened cheese.</title>
        <authorList>
            <consortium name="US DOE Joint Genome Institute (JGI-PGF)"/>
            <person name="Walter F."/>
            <person name="Albersmeier A."/>
            <person name="Kalinowski J."/>
            <person name="Ruckert C."/>
        </authorList>
    </citation>
    <scope>NUCLEOTIDE SEQUENCE</scope>
    <source>
        <strain evidence="2">JCM 3313</strain>
    </source>
</reference>
<name>A0A918APR4_9PSEU</name>
<dbReference type="InterPro" id="IPR029039">
    <property type="entry name" value="Flavoprotein-like_sf"/>
</dbReference>
<dbReference type="GO" id="GO:0016491">
    <property type="term" value="F:oxidoreductase activity"/>
    <property type="evidence" value="ECO:0007669"/>
    <property type="project" value="InterPro"/>
</dbReference>
<dbReference type="AlphaFoldDB" id="A0A918APR4"/>
<accession>A0A918APR4</accession>
<sequence length="182" mass="19359">MPTPPPQIIRRLRWTVAMLRVSMTPSWSLLKTRGGHTGSMPRLLIVHHTPSPALQEALEAALSGATDPEIGGVEVVRRPALSAGAADVLEADGYLLGTPANIGYISGALKHFFDTVYYPCLDATRGRPFAAYVHGNQGVEGAVKAIRDITGGLGWRPVAPVLELVGRVDHQACHDLAATLSP</sequence>
<dbReference type="InterPro" id="IPR005025">
    <property type="entry name" value="FMN_Rdtase-like_dom"/>
</dbReference>
<dbReference type="Proteomes" id="UP000639606">
    <property type="component" value="Unassembled WGS sequence"/>
</dbReference>
<evidence type="ECO:0000313" key="2">
    <source>
        <dbReference type="EMBL" id="GGP70524.1"/>
    </source>
</evidence>
<protein>
    <submittedName>
        <fullName evidence="2">Flavodoxin</fullName>
    </submittedName>
</protein>
<gene>
    <name evidence="2" type="ORF">GCM10010185_49500</name>
</gene>
<reference evidence="2" key="2">
    <citation type="submission" date="2020-09" db="EMBL/GenBank/DDBJ databases">
        <authorList>
            <person name="Sun Q."/>
            <person name="Ohkuma M."/>
        </authorList>
    </citation>
    <scope>NUCLEOTIDE SEQUENCE</scope>
    <source>
        <strain evidence="2">JCM 3313</strain>
    </source>
</reference>
<dbReference type="SUPFAM" id="SSF52218">
    <property type="entry name" value="Flavoproteins"/>
    <property type="match status" value="1"/>
</dbReference>
<keyword evidence="3" id="KW-1185">Reference proteome</keyword>
<dbReference type="Pfam" id="PF03358">
    <property type="entry name" value="FMN_red"/>
    <property type="match status" value="1"/>
</dbReference>
<dbReference type="EMBL" id="BMRG01000011">
    <property type="protein sequence ID" value="GGP70524.1"/>
    <property type="molecule type" value="Genomic_DNA"/>
</dbReference>
<evidence type="ECO:0000259" key="1">
    <source>
        <dbReference type="Pfam" id="PF03358"/>
    </source>
</evidence>